<dbReference type="OrthoDB" id="361242at2759"/>
<dbReference type="Proteomes" id="UP000664859">
    <property type="component" value="Unassembled WGS sequence"/>
</dbReference>
<evidence type="ECO:0000256" key="1">
    <source>
        <dbReference type="ARBA" id="ARBA00004123"/>
    </source>
</evidence>
<evidence type="ECO:0000256" key="5">
    <source>
        <dbReference type="ARBA" id="ARBA00023204"/>
    </source>
</evidence>
<keyword evidence="6 7" id="KW-0539">Nucleus</keyword>
<comment type="similarity">
    <text evidence="2 7">Belongs to the NSE4 family.</text>
</comment>
<evidence type="ECO:0000256" key="7">
    <source>
        <dbReference type="RuleBase" id="RU365071"/>
    </source>
</evidence>
<gene>
    <name evidence="9" type="ORF">JKP88DRAFT_280921</name>
</gene>
<keyword evidence="5 7" id="KW-0234">DNA repair</keyword>
<accession>A0A835YSI9</accession>
<dbReference type="GO" id="GO:0030915">
    <property type="term" value="C:Smc5-Smc6 complex"/>
    <property type="evidence" value="ECO:0007669"/>
    <property type="project" value="UniProtKB-UniRule"/>
</dbReference>
<organism evidence="9 10">
    <name type="scientific">Tribonema minus</name>
    <dbReference type="NCBI Taxonomy" id="303371"/>
    <lineage>
        <taxon>Eukaryota</taxon>
        <taxon>Sar</taxon>
        <taxon>Stramenopiles</taxon>
        <taxon>Ochrophyta</taxon>
        <taxon>PX clade</taxon>
        <taxon>Xanthophyceae</taxon>
        <taxon>Tribonematales</taxon>
        <taxon>Tribonemataceae</taxon>
        <taxon>Tribonema</taxon>
    </lineage>
</organism>
<dbReference type="PANTHER" id="PTHR16140:SF0">
    <property type="entry name" value="NON-STRUCTURAL MAINTENANCE OF CHROMOSOMES ELEMENT 4"/>
    <property type="match status" value="1"/>
</dbReference>
<dbReference type="AlphaFoldDB" id="A0A835YSI9"/>
<dbReference type="EMBL" id="JAFCMP010000512">
    <property type="protein sequence ID" value="KAG5178820.1"/>
    <property type="molecule type" value="Genomic_DNA"/>
</dbReference>
<dbReference type="GO" id="GO:0006310">
    <property type="term" value="P:DNA recombination"/>
    <property type="evidence" value="ECO:0007669"/>
    <property type="project" value="UniProtKB-UniRule"/>
</dbReference>
<comment type="subunit">
    <text evidence="7">Component of the SMC5-SMC6 complex.</text>
</comment>
<sequence>MLAQAVVISGSSIAGHAARDFSRQEIGLLGHQLGDKELTGTIPADSLTENIQLWRAANEAHKMRLKEQRRALRRTLAAHGEELVADRPQIAQLGSDAFDKAVDKSSEIFEEVKYPREAYLDIENLKKISDASTRQVGSLKAKGLPFGHEEFLASLAALAKPRNAEVDWAMIGHAVSPCIRCIPRMDLMLGPLDKPKYMLGPLDKPKVVRAVQRERKQKPKDNFERVVPITVKEGGKEAEQKDPQQIRQTAMKDRFLEPGRSAEFAKFIMNPNSFTQTVENMFDFTFYIKNGLTGLAVDKEAGKLNTQFTRILSQDDAASRSSNKQSVLSFTRQDFKNLIELCGLEGQEPMIPARPMGAGSDYYDPLVDLENNGGGGGGSHVAQ</sequence>
<feature type="domain" description="Non-structural maintenance of chromosome element 4 C-terminal" evidence="8">
    <location>
        <begin position="263"/>
        <end position="345"/>
    </location>
</feature>
<evidence type="ECO:0000256" key="2">
    <source>
        <dbReference type="ARBA" id="ARBA00008997"/>
    </source>
</evidence>
<dbReference type="InterPro" id="IPR014854">
    <property type="entry name" value="Nse4_C"/>
</dbReference>
<dbReference type="GO" id="GO:0006281">
    <property type="term" value="P:DNA repair"/>
    <property type="evidence" value="ECO:0007669"/>
    <property type="project" value="UniProtKB-UniRule"/>
</dbReference>
<evidence type="ECO:0000259" key="8">
    <source>
        <dbReference type="Pfam" id="PF08743"/>
    </source>
</evidence>
<keyword evidence="3 7" id="KW-0227">DNA damage</keyword>
<comment type="caution">
    <text evidence="9">The sequence shown here is derived from an EMBL/GenBank/DDBJ whole genome shotgun (WGS) entry which is preliminary data.</text>
</comment>
<protein>
    <recommendedName>
        <fullName evidence="7">Non-structural maintenance of chromosomes element 4</fullName>
    </recommendedName>
</protein>
<dbReference type="GO" id="GO:0005634">
    <property type="term" value="C:nucleus"/>
    <property type="evidence" value="ECO:0007669"/>
    <property type="project" value="UniProtKB-SubCell"/>
</dbReference>
<proteinExistence type="inferred from homology"/>
<evidence type="ECO:0000256" key="6">
    <source>
        <dbReference type="ARBA" id="ARBA00023242"/>
    </source>
</evidence>
<dbReference type="PANTHER" id="PTHR16140">
    <property type="entry name" value="NON-STRUCTURAL MAINTENANCE OF CHROMOSOMES ELEMENT 4"/>
    <property type="match status" value="1"/>
</dbReference>
<evidence type="ECO:0000313" key="9">
    <source>
        <dbReference type="EMBL" id="KAG5178820.1"/>
    </source>
</evidence>
<reference evidence="9" key="1">
    <citation type="submission" date="2021-02" db="EMBL/GenBank/DDBJ databases">
        <title>First Annotated Genome of the Yellow-green Alga Tribonema minus.</title>
        <authorList>
            <person name="Mahan K.M."/>
        </authorList>
    </citation>
    <scope>NUCLEOTIDE SEQUENCE</scope>
    <source>
        <strain evidence="9">UTEX B ZZ1240</strain>
    </source>
</reference>
<name>A0A835YSI9_9STRA</name>
<comment type="subcellular location">
    <subcellularLocation>
        <location evidence="1 7">Nucleus</location>
    </subcellularLocation>
</comment>
<dbReference type="Pfam" id="PF08743">
    <property type="entry name" value="Nse4_C"/>
    <property type="match status" value="1"/>
</dbReference>
<dbReference type="InterPro" id="IPR027786">
    <property type="entry name" value="Nse4/EID"/>
</dbReference>
<evidence type="ECO:0000256" key="3">
    <source>
        <dbReference type="ARBA" id="ARBA00022763"/>
    </source>
</evidence>
<keyword evidence="4 7" id="KW-0233">DNA recombination</keyword>
<evidence type="ECO:0000256" key="4">
    <source>
        <dbReference type="ARBA" id="ARBA00023172"/>
    </source>
</evidence>
<evidence type="ECO:0000313" key="10">
    <source>
        <dbReference type="Proteomes" id="UP000664859"/>
    </source>
</evidence>
<comment type="function">
    <text evidence="7">Component of the SMC5-SMC6 complex, that promotes sister chromatid alignment after DNA damage and facilitates double-stranded DNA breaks (DSBs) repair via homologous recombination between sister chromatids.</text>
</comment>
<keyword evidence="10" id="KW-1185">Reference proteome</keyword>